<protein>
    <submittedName>
        <fullName evidence="1">DUF2140 family protein</fullName>
    </submittedName>
</protein>
<gene>
    <name evidence="1" type="ORF">DW820_00735</name>
</gene>
<organism evidence="1 2">
    <name type="scientific">Streptococcus parasanguinis</name>
    <dbReference type="NCBI Taxonomy" id="1318"/>
    <lineage>
        <taxon>Bacteria</taxon>
        <taxon>Bacillati</taxon>
        <taxon>Bacillota</taxon>
        <taxon>Bacilli</taxon>
        <taxon>Lactobacillales</taxon>
        <taxon>Streptococcaceae</taxon>
        <taxon>Streptococcus</taxon>
    </lineage>
</organism>
<comment type="caution">
    <text evidence="1">The sequence shown here is derived from an EMBL/GenBank/DDBJ whole genome shotgun (WGS) entry which is preliminary data.</text>
</comment>
<evidence type="ECO:0000313" key="2">
    <source>
        <dbReference type="Proteomes" id="UP000285773"/>
    </source>
</evidence>
<sequence length="210" mass="24119">MPRRKLGVKNNPIKEKVPFLQKINIWKWLFLGLVSLLLAFAIVVQGRLATPREDVSQLHQTVGTKDVKVGTMTITRDQLNDTIKSLLKKYKLSDYKVYADNQQILLEGQLSLLGKDYPLYIYFQPSKLENGNILLTVKDFSVGTFQIPQKMVLQLLSKNKTIPEFIQISPKQSTITIVLPEIDNDFGIYVKANTIDLYNDKIVFDLYQKK</sequence>
<dbReference type="AlphaFoldDB" id="A0A414CL09"/>
<name>A0A414CL09_STRPA</name>
<reference evidence="1 2" key="1">
    <citation type="submission" date="2018-08" db="EMBL/GenBank/DDBJ databases">
        <title>A genome reference for cultivated species of the human gut microbiota.</title>
        <authorList>
            <person name="Zou Y."/>
            <person name="Xue W."/>
            <person name="Luo G."/>
        </authorList>
    </citation>
    <scope>NUCLEOTIDE SEQUENCE [LARGE SCALE GENOMIC DNA]</scope>
    <source>
        <strain evidence="1 2">AM33-3BH</strain>
    </source>
</reference>
<dbReference type="Pfam" id="PF09911">
    <property type="entry name" value="DUF2140"/>
    <property type="match status" value="1"/>
</dbReference>
<dbReference type="EMBL" id="QSIO01000001">
    <property type="protein sequence ID" value="RHC95690.1"/>
    <property type="molecule type" value="Genomic_DNA"/>
</dbReference>
<evidence type="ECO:0000313" key="1">
    <source>
        <dbReference type="EMBL" id="RHC95690.1"/>
    </source>
</evidence>
<accession>A0A414CL09</accession>
<dbReference type="RefSeq" id="WP_118095084.1">
    <property type="nucleotide sequence ID" value="NZ_QSIO01000001.1"/>
</dbReference>
<dbReference type="InterPro" id="IPR018672">
    <property type="entry name" value="DUF2140"/>
</dbReference>
<proteinExistence type="predicted"/>
<dbReference type="Proteomes" id="UP000285773">
    <property type="component" value="Unassembled WGS sequence"/>
</dbReference>